<dbReference type="Pfam" id="PF20178">
    <property type="entry name" value="ToxA_N"/>
    <property type="match status" value="1"/>
</dbReference>
<protein>
    <recommendedName>
        <fullName evidence="2">Dermonecrotic toxin N-terminal domain-containing protein</fullName>
    </recommendedName>
</protein>
<organism evidence="3 4">
    <name type="scientific">Pseudomonas weihenstephanensis</name>
    <dbReference type="NCBI Taxonomy" id="1608994"/>
    <lineage>
        <taxon>Bacteria</taxon>
        <taxon>Pseudomonadati</taxon>
        <taxon>Pseudomonadota</taxon>
        <taxon>Gammaproteobacteria</taxon>
        <taxon>Pseudomonadales</taxon>
        <taxon>Pseudomonadaceae</taxon>
        <taxon>Pseudomonas</taxon>
    </lineage>
</organism>
<gene>
    <name evidence="3" type="ORF">GYN02_11025</name>
</gene>
<evidence type="ECO:0000256" key="1">
    <source>
        <dbReference type="SAM" id="MobiDB-lite"/>
    </source>
</evidence>
<sequence length="1591" mass="177549">MKTLSSTTDLISRYYVMGSFAAQTFAPHPTFQGVIAQFLNEQWLAKFPTRRVDINRVTLAEQVPFPDPFSSQADTAPLRYRDMPLIDVMIQSYIDGTPVRLLPGVHRLSSDALVDDLHLLSVGIEQVQSLINDCAPLLVQAYQYALTRYWSEQGERSPSPVRWLSQVLQGGLTSAVQHSNPRRGLSPEQAVALTVVASFPDKAERLLGSEETPLHAYLVTVARNPADLSDAVHLPGLMLVTRQMPGRLLVLSYSPEQGIERFDSIEAFGLSLSRYPQSRAAGDSFNWGLHEPDGHFFTALALTLLDQKIEETGGIGIKAQQERWSVEQLELSFDDAGAMFPFFSHQERPYFEHVLSKLPSWLAQASALDQLAYSKLMIAQVMWQSQSKGQTFLDGIDSLPAFAGQMLTASIKLQHPHSAVEVTRIDIHQVVIENLTLGSTREEITPLTEFALNYTGAKPSTLMAVVGREGEALPDWLTVDYVKNLVDGLDIGPRYIALLKQTLVDDEAQTDRRLALYKSQLSLQLSLLALEKKIKGESGFTSSGWRLLHRLMHPDALLSAQNGRLCVRPLGFHAYADAPMNPVANMFVFGPQAIESGPFILYAPYARESLREFATWAALLDAIKQPGELQNVVLAWLDDQARGLYSDGGFERPHLESVLLEGVLSLLPRSPATLSTQYLRGDYVEAMFQAHVDTLITLADHTTVSTSQRRWNLFKLCAWTLFNGLTFFAWGPWQQAAWLFQTLISLRGGLQSLQAGDKQAFTQAVIDALFNISLALLHESLNFNGQLNDRLRIKTPVDEPVFTVFDDEAEAPVEKPAPIALTPKKLPDSHPATAVQSSALDFSWFSPNLQLTPRQRQDLATFAVNIDLNQGLKNEAGPLQGIISYQGKSYVQLDGQAYRVTSQVDGLVIQDSKQPERLGPRLRRIQAGQWGLDMRLGLRGGSPKKRLEQARDEKIKLCDEIVTEIAQLQLQGTQQERPLKVTEGLLELSGALRADFVTRYEADLKPWAEGHKKKLGLMARAETIISVPGVNKAIQEGWTALALRYFKLHGYLEKQHKALPMGASSTVYFDARELALQGIKAGNPALYERWIEEVKQIEILESRLFNQVDNQLEVLGKIRKESLPKGSDLLTLLAYPLRDLFTRNWVVRYLETLCELVLKKDASGVTVEEQRAFSVISQSSLINFAWSHIGLAREKEGYAAEHFALLEGSIKAYQEVESICLNLQTLHSDFFRNEYLASLEEVVIHLRTFAETQLAMVIRDSESSSSELDEPRPGPSRLMRPVRTKSKSEMLRQRTFKTMTEQTFSGTLREPVAGTSADIVDVGAQSGDGLPRSLAAYRRLEGDQWESISSSGPPSPIPELNSMRKNLARLMGDGRSLLARVDSAILENRARAVTSNIPLELEEIMEFKARSLEAIAQKIDEVVAEQSAEYTALGQEDKALTPTLSRELKAGALKLRAEGRALRISRLKQLPPTGAGVEYLKMQGEVVIAAVGGRRYLSKGQRKDYLQEFSIKDRQGHELWFAHVHYPTLGAAVNDFDVAHLKLADQRFLSEKALYAKARDPHDYIAVYRAKMDREQVIRVFLAPRKETSGG</sequence>
<feature type="domain" description="Dermonecrotic toxin N-terminal" evidence="2">
    <location>
        <begin position="394"/>
        <end position="625"/>
    </location>
</feature>
<evidence type="ECO:0000313" key="3">
    <source>
        <dbReference type="EMBL" id="MBM1195698.1"/>
    </source>
</evidence>
<reference evidence="3 4" key="1">
    <citation type="submission" date="2020-01" db="EMBL/GenBank/DDBJ databases">
        <title>Comparative genomics of meat spoilage bacteria.</title>
        <authorList>
            <person name="Hilgarth M."/>
            <person name="Vogel R.F."/>
        </authorList>
    </citation>
    <scope>NUCLEOTIDE SEQUENCE [LARGE SCALE GENOMIC DNA]</scope>
    <source>
        <strain evidence="3 4">TMW2.2077</strain>
    </source>
</reference>
<dbReference type="RefSeq" id="WP_203302897.1">
    <property type="nucleotide sequence ID" value="NZ_JAAEBW010000005.1"/>
</dbReference>
<feature type="region of interest" description="Disordered" evidence="1">
    <location>
        <begin position="1260"/>
        <end position="1281"/>
    </location>
</feature>
<evidence type="ECO:0000259" key="2">
    <source>
        <dbReference type="Pfam" id="PF20178"/>
    </source>
</evidence>
<proteinExistence type="predicted"/>
<name>A0ABS1ZI72_9PSED</name>
<dbReference type="Proteomes" id="UP000809529">
    <property type="component" value="Unassembled WGS sequence"/>
</dbReference>
<comment type="caution">
    <text evidence="3">The sequence shown here is derived from an EMBL/GenBank/DDBJ whole genome shotgun (WGS) entry which is preliminary data.</text>
</comment>
<dbReference type="InterPro" id="IPR046673">
    <property type="entry name" value="ToxA_N"/>
</dbReference>
<evidence type="ECO:0000313" key="4">
    <source>
        <dbReference type="Proteomes" id="UP000809529"/>
    </source>
</evidence>
<dbReference type="EMBL" id="JAAEBW010000005">
    <property type="protein sequence ID" value="MBM1195698.1"/>
    <property type="molecule type" value="Genomic_DNA"/>
</dbReference>
<accession>A0ABS1ZI72</accession>
<keyword evidence="4" id="KW-1185">Reference proteome</keyword>